<dbReference type="AlphaFoldDB" id="A0A831RIY4"/>
<dbReference type="InterPro" id="IPR004670">
    <property type="entry name" value="NhaA"/>
</dbReference>
<evidence type="ECO:0000256" key="2">
    <source>
        <dbReference type="ARBA" id="ARBA00022475"/>
    </source>
</evidence>
<dbReference type="Pfam" id="PF06965">
    <property type="entry name" value="Na_H_antiport_1"/>
    <property type="match status" value="1"/>
</dbReference>
<keyword evidence="7" id="KW-0050">Antiport</keyword>
<accession>A0A831RIY4</accession>
<gene>
    <name evidence="7 8" type="primary">nhaA</name>
    <name evidence="8" type="ORF">ENI96_06630</name>
</gene>
<keyword evidence="7" id="KW-0813">Transport</keyword>
<feature type="transmembrane region" description="Helical" evidence="7">
    <location>
        <begin position="109"/>
        <end position="133"/>
    </location>
</feature>
<dbReference type="GO" id="GO:0015385">
    <property type="term" value="F:sodium:proton antiporter activity"/>
    <property type="evidence" value="ECO:0007669"/>
    <property type="project" value="UniProtKB-UniRule"/>
</dbReference>
<dbReference type="NCBIfam" id="TIGR00773">
    <property type="entry name" value="NhaA"/>
    <property type="match status" value="1"/>
</dbReference>
<evidence type="ECO:0000256" key="4">
    <source>
        <dbReference type="ARBA" id="ARBA00022989"/>
    </source>
</evidence>
<evidence type="ECO:0000256" key="3">
    <source>
        <dbReference type="ARBA" id="ARBA00022692"/>
    </source>
</evidence>
<keyword evidence="5 7" id="KW-0472">Membrane</keyword>
<feature type="transmembrane region" description="Helical" evidence="7">
    <location>
        <begin position="198"/>
        <end position="214"/>
    </location>
</feature>
<comment type="caution">
    <text evidence="8">The sequence shown here is derived from an EMBL/GenBank/DDBJ whole genome shotgun (WGS) entry which is preliminary data.</text>
</comment>
<dbReference type="HAMAP" id="MF_01844">
    <property type="entry name" value="NhaA"/>
    <property type="match status" value="1"/>
</dbReference>
<evidence type="ECO:0000313" key="8">
    <source>
        <dbReference type="EMBL" id="HEB96087.1"/>
    </source>
</evidence>
<proteinExistence type="inferred from homology"/>
<evidence type="ECO:0000256" key="6">
    <source>
        <dbReference type="ARBA" id="ARBA00023201"/>
    </source>
</evidence>
<evidence type="ECO:0000256" key="5">
    <source>
        <dbReference type="ARBA" id="ARBA00023136"/>
    </source>
</evidence>
<protein>
    <recommendedName>
        <fullName evidence="7">Na(+)/H(+) antiporter NhaA</fullName>
    </recommendedName>
    <alternativeName>
        <fullName evidence="7">Sodium/proton antiporter NhaA</fullName>
    </alternativeName>
</protein>
<reference evidence="8" key="1">
    <citation type="journal article" date="2020" name="mSystems">
        <title>Genome- and Community-Level Interaction Insights into Carbon Utilization and Element Cycling Functions of Hydrothermarchaeota in Hydrothermal Sediment.</title>
        <authorList>
            <person name="Zhou Z."/>
            <person name="Liu Y."/>
            <person name="Xu W."/>
            <person name="Pan J."/>
            <person name="Luo Z.H."/>
            <person name="Li M."/>
        </authorList>
    </citation>
    <scope>NUCLEOTIDE SEQUENCE [LARGE SCALE GENOMIC DNA]</scope>
    <source>
        <strain evidence="8">HyVt-443</strain>
    </source>
</reference>
<feature type="transmembrane region" description="Helical" evidence="7">
    <location>
        <begin position="169"/>
        <end position="192"/>
    </location>
</feature>
<feature type="transmembrane region" description="Helical" evidence="7">
    <location>
        <begin position="425"/>
        <end position="442"/>
    </location>
</feature>
<organism evidence="8">
    <name type="scientific">Sedimenticola thiotaurini</name>
    <dbReference type="NCBI Taxonomy" id="1543721"/>
    <lineage>
        <taxon>Bacteria</taxon>
        <taxon>Pseudomonadati</taxon>
        <taxon>Pseudomonadota</taxon>
        <taxon>Gammaproteobacteria</taxon>
        <taxon>Chromatiales</taxon>
        <taxon>Sedimenticolaceae</taxon>
        <taxon>Sedimenticola</taxon>
    </lineage>
</organism>
<name>A0A831RIY4_9GAMM</name>
<keyword evidence="6 7" id="KW-0739">Sodium transport</keyword>
<evidence type="ECO:0000256" key="1">
    <source>
        <dbReference type="ARBA" id="ARBA00004429"/>
    </source>
</evidence>
<keyword evidence="4 7" id="KW-1133">Transmembrane helix</keyword>
<dbReference type="GO" id="GO:0006885">
    <property type="term" value="P:regulation of pH"/>
    <property type="evidence" value="ECO:0007669"/>
    <property type="project" value="UniProtKB-UniRule"/>
</dbReference>
<dbReference type="PANTHER" id="PTHR30341:SF0">
    <property type="entry name" value="NA(+)_H(+) ANTIPORTER NHAA"/>
    <property type="match status" value="1"/>
</dbReference>
<comment type="catalytic activity">
    <reaction evidence="7">
        <text>Na(+)(in) + 2 H(+)(out) = Na(+)(out) + 2 H(+)(in)</text>
        <dbReference type="Rhea" id="RHEA:29251"/>
        <dbReference type="ChEBI" id="CHEBI:15378"/>
        <dbReference type="ChEBI" id="CHEBI:29101"/>
    </reaction>
</comment>
<feature type="transmembrane region" description="Helical" evidence="7">
    <location>
        <begin position="391"/>
        <end position="413"/>
    </location>
</feature>
<evidence type="ECO:0000256" key="7">
    <source>
        <dbReference type="HAMAP-Rule" id="MF_01844"/>
    </source>
</evidence>
<feature type="transmembrane region" description="Helical" evidence="7">
    <location>
        <begin position="34"/>
        <end position="53"/>
    </location>
</feature>
<keyword evidence="7" id="KW-0406">Ion transport</keyword>
<comment type="similarity">
    <text evidence="7">Belongs to the NhaA Na(+)/H(+) (TC 2.A.33) antiporter family.</text>
</comment>
<feature type="transmembrane region" description="Helical" evidence="7">
    <location>
        <begin position="226"/>
        <end position="254"/>
    </location>
</feature>
<keyword evidence="2 7" id="KW-1003">Cell membrane</keyword>
<keyword evidence="7" id="KW-0915">Sodium</keyword>
<comment type="subcellular location">
    <subcellularLocation>
        <location evidence="1">Cell inner membrane</location>
        <topology evidence="1">Multi-pass membrane protein</topology>
    </subcellularLocation>
    <subcellularLocation>
        <location evidence="7">Cell membrane</location>
        <topology evidence="7">Multi-pass membrane protein</topology>
    </subcellularLocation>
</comment>
<feature type="transmembrane region" description="Helical" evidence="7">
    <location>
        <begin position="80"/>
        <end position="97"/>
    </location>
</feature>
<dbReference type="EMBL" id="DRKP01000074">
    <property type="protein sequence ID" value="HEB96087.1"/>
    <property type="molecule type" value="Genomic_DNA"/>
</dbReference>
<keyword evidence="3 7" id="KW-0812">Transmembrane</keyword>
<dbReference type="InterPro" id="IPR023171">
    <property type="entry name" value="Na/H_antiporter_dom_sf"/>
</dbReference>
<dbReference type="Gene3D" id="1.20.1530.10">
    <property type="entry name" value="Na+/H+ antiporter like domain"/>
    <property type="match status" value="1"/>
</dbReference>
<comment type="function">
    <text evidence="7">Na(+)/H(+) antiporter that extrudes sodium in exchange for external protons.</text>
</comment>
<dbReference type="PANTHER" id="PTHR30341">
    <property type="entry name" value="SODIUM ION/PROTON ANTIPORTER NHAA-RELATED"/>
    <property type="match status" value="1"/>
</dbReference>
<dbReference type="GO" id="GO:0005886">
    <property type="term" value="C:plasma membrane"/>
    <property type="evidence" value="ECO:0007669"/>
    <property type="project" value="UniProtKB-SubCell"/>
</dbReference>
<feature type="transmembrane region" description="Helical" evidence="7">
    <location>
        <begin position="145"/>
        <end position="162"/>
    </location>
</feature>
<feature type="transmembrane region" description="Helical" evidence="7">
    <location>
        <begin position="316"/>
        <end position="338"/>
    </location>
</feature>
<dbReference type="Proteomes" id="UP000886251">
    <property type="component" value="Unassembled WGS sequence"/>
</dbReference>
<sequence>MPEQRRLYFAPWERAYERIATPFEEFLHRQTTTGILLIGCAIVALIIANSPLYEAYQHLLHLEVGFAAGSRVFEYSVHHWINDGLMTIFFFVVGLEIKREVLVGELSNIRNAMLPVIAAIGGMVVPALIYVWINAGTDGVSGWGIPMATDIAFAVGVMALLGNRVPRGLLTFLVALAIVDDLGAVTVIALFYTAEINLGYLGLAALITILMYALNLSGIRRALPYFILATFLWISMQGSGIHATIAGIIAAWTIPAYSRYQPRLFSHRMRELLDQFDASETPGQPLINNAQQTGRVWNMNQTMLLMVSPLQKLESALHIPSTYIVIPLFALANAAIPLDLASLAAAFDNLIALGIMAGLVLGKLIGVAGTVILAVKLGIGRLPQGVTPSHIVGAGLLAGIGFTMSIFISELAFKWDGSLVVVAKMGILAASLVAGFGGYAWLRWMTPPIEDEGENTDTGGH</sequence>
<feature type="transmembrane region" description="Helical" evidence="7">
    <location>
        <begin position="350"/>
        <end position="379"/>
    </location>
</feature>